<feature type="domain" description="HTH merR-type" evidence="1">
    <location>
        <begin position="7"/>
        <end position="72"/>
    </location>
</feature>
<protein>
    <submittedName>
        <fullName evidence="2">MerR HTH family regulatory protein</fullName>
    </submittedName>
</protein>
<dbReference type="Proteomes" id="UP000184001">
    <property type="component" value="Unassembled WGS sequence"/>
</dbReference>
<dbReference type="RefSeq" id="WP_143154822.1">
    <property type="nucleotide sequence ID" value="NZ_CP192219.1"/>
</dbReference>
<reference evidence="2 3" key="1">
    <citation type="submission" date="2016-11" db="EMBL/GenBank/DDBJ databases">
        <authorList>
            <person name="Varghese N."/>
            <person name="Submissions S."/>
        </authorList>
    </citation>
    <scope>NUCLEOTIDE SEQUENCE [LARGE SCALE GENOMIC DNA]</scope>
    <source>
        <strain evidence="2 3">DSM 17919</strain>
    </source>
</reference>
<accession>A0A8G2CAJ6</accession>
<proteinExistence type="predicted"/>
<name>A0A8G2CAJ6_9BACT</name>
<dbReference type="SUPFAM" id="SSF46955">
    <property type="entry name" value="Putative DNA-binding domain"/>
    <property type="match status" value="1"/>
</dbReference>
<organism evidence="2 3">
    <name type="scientific">Halodesulfovibrio aestuarii</name>
    <dbReference type="NCBI Taxonomy" id="126333"/>
    <lineage>
        <taxon>Bacteria</taxon>
        <taxon>Pseudomonadati</taxon>
        <taxon>Thermodesulfobacteriota</taxon>
        <taxon>Desulfovibrionia</taxon>
        <taxon>Desulfovibrionales</taxon>
        <taxon>Desulfovibrionaceae</taxon>
        <taxon>Halodesulfovibrio</taxon>
    </lineage>
</organism>
<comment type="caution">
    <text evidence="2">The sequence shown here is derived from an EMBL/GenBank/DDBJ whole genome shotgun (WGS) entry which is preliminary data.</text>
</comment>
<dbReference type="Gene3D" id="1.10.1660.10">
    <property type="match status" value="1"/>
</dbReference>
<dbReference type="GO" id="GO:0006355">
    <property type="term" value="P:regulation of DNA-templated transcription"/>
    <property type="evidence" value="ECO:0007669"/>
    <property type="project" value="InterPro"/>
</dbReference>
<dbReference type="InterPro" id="IPR009061">
    <property type="entry name" value="DNA-bd_dom_put_sf"/>
</dbReference>
<sequence>MSHMPLTHKRIARILGVSETTVKSYRRKFPDCIPVASKGKPIQFTEEALEVCRIIRDLFSSGLSIEETHQRLAERFDFIAPPVFEEPEEENEVVEVVLPDDYKQAMSSLATSMVNLSLKQEQMLKKMNAIESRLQQLGLADISSSEERPAADPVLTELRVLTERTEALWDAISCTVSANTAAGQSSASSQQVEDQVQKATVHRLVPLREAISHDPPRNILALPLLIQEREGEYTPLHGRGNSRITLNDLRASLMTHFVEEDCYTIHWSENNFGWQLDLLQERAQVPHNICLTMAQTSTLRGAVMVIKDMTTNGHEITPGALQDFITDVYSR</sequence>
<dbReference type="GO" id="GO:0003677">
    <property type="term" value="F:DNA binding"/>
    <property type="evidence" value="ECO:0007669"/>
    <property type="project" value="InterPro"/>
</dbReference>
<dbReference type="InterPro" id="IPR000551">
    <property type="entry name" value="MerR-type_HTH_dom"/>
</dbReference>
<dbReference type="AlphaFoldDB" id="A0A8G2CAJ6"/>
<dbReference type="EMBL" id="FQZR01000005">
    <property type="protein sequence ID" value="SHJ35280.1"/>
    <property type="molecule type" value="Genomic_DNA"/>
</dbReference>
<dbReference type="Pfam" id="PF13411">
    <property type="entry name" value="MerR_1"/>
    <property type="match status" value="1"/>
</dbReference>
<evidence type="ECO:0000313" key="2">
    <source>
        <dbReference type="EMBL" id="SHJ35280.1"/>
    </source>
</evidence>
<gene>
    <name evidence="2" type="ORF">SAMN05660830_02211</name>
</gene>
<evidence type="ECO:0000313" key="3">
    <source>
        <dbReference type="Proteomes" id="UP000184001"/>
    </source>
</evidence>
<evidence type="ECO:0000259" key="1">
    <source>
        <dbReference type="Pfam" id="PF13411"/>
    </source>
</evidence>